<evidence type="ECO:0000256" key="1">
    <source>
        <dbReference type="ARBA" id="ARBA00022408"/>
    </source>
</evidence>
<dbReference type="VEuPathDB" id="FungiDB:ATEG_00760"/>
<dbReference type="CDD" id="cd16908">
    <property type="entry name" value="YEATS_Yaf9_like"/>
    <property type="match status" value="1"/>
</dbReference>
<evidence type="ECO:0000256" key="4">
    <source>
        <dbReference type="ARBA" id="ARBA00023242"/>
    </source>
</evidence>
<dbReference type="AlphaFoldDB" id="A0A5M3YTZ6"/>
<dbReference type="InterPro" id="IPR055129">
    <property type="entry name" value="YEATS_dom"/>
</dbReference>
<keyword evidence="2" id="KW-0805">Transcription regulation</keyword>
<dbReference type="PROSITE" id="PS51037">
    <property type="entry name" value="YEATS"/>
    <property type="match status" value="1"/>
</dbReference>
<accession>A0A5M3YTZ6</accession>
<protein>
    <recommendedName>
        <fullName evidence="1">Protein AF-9 homolog</fullName>
    </recommendedName>
</protein>
<dbReference type="EMBL" id="BLJY01000003">
    <property type="protein sequence ID" value="GFF14680.1"/>
    <property type="molecule type" value="Genomic_DNA"/>
</dbReference>
<evidence type="ECO:0000256" key="3">
    <source>
        <dbReference type="ARBA" id="ARBA00023163"/>
    </source>
</evidence>
<gene>
    <name evidence="9" type="ORF">ATEIFO6365_0003074800</name>
</gene>
<dbReference type="OrthoDB" id="16041at2759"/>
<dbReference type="GO" id="GO:0006355">
    <property type="term" value="P:regulation of DNA-templated transcription"/>
    <property type="evidence" value="ECO:0007669"/>
    <property type="project" value="InterPro"/>
</dbReference>
<reference evidence="9 10" key="1">
    <citation type="submission" date="2020-01" db="EMBL/GenBank/DDBJ databases">
        <title>Aspergillus terreus IFO 6365 whole genome shotgun sequence.</title>
        <authorList>
            <person name="Kanamasa S."/>
            <person name="Takahashi H."/>
        </authorList>
    </citation>
    <scope>NUCLEOTIDE SEQUENCE [LARGE SCALE GENOMIC DNA]</scope>
    <source>
        <strain evidence="9 10">IFO 6365</strain>
    </source>
</reference>
<evidence type="ECO:0000259" key="8">
    <source>
        <dbReference type="PROSITE" id="PS51037"/>
    </source>
</evidence>
<dbReference type="Gene3D" id="2.60.40.1970">
    <property type="entry name" value="YEATS domain"/>
    <property type="match status" value="1"/>
</dbReference>
<feature type="region of interest" description="Disordered" evidence="7">
    <location>
        <begin position="202"/>
        <end position="253"/>
    </location>
</feature>
<dbReference type="PANTHER" id="PTHR47573:SF1">
    <property type="entry name" value="PROTEIN AF-9 HOMOLOG"/>
    <property type="match status" value="1"/>
</dbReference>
<organism evidence="9 10">
    <name type="scientific">Aspergillus terreus</name>
    <dbReference type="NCBI Taxonomy" id="33178"/>
    <lineage>
        <taxon>Eukaryota</taxon>
        <taxon>Fungi</taxon>
        <taxon>Dikarya</taxon>
        <taxon>Ascomycota</taxon>
        <taxon>Pezizomycotina</taxon>
        <taxon>Eurotiomycetes</taxon>
        <taxon>Eurotiomycetidae</taxon>
        <taxon>Eurotiales</taxon>
        <taxon>Aspergillaceae</taxon>
        <taxon>Aspergillus</taxon>
        <taxon>Aspergillus subgen. Circumdati</taxon>
    </lineage>
</organism>
<dbReference type="InterPro" id="IPR005033">
    <property type="entry name" value="YEATS"/>
</dbReference>
<evidence type="ECO:0000313" key="10">
    <source>
        <dbReference type="Proteomes" id="UP000452235"/>
    </source>
</evidence>
<evidence type="ECO:0000256" key="2">
    <source>
        <dbReference type="ARBA" id="ARBA00023015"/>
    </source>
</evidence>
<keyword evidence="6" id="KW-0175">Coiled coil</keyword>
<keyword evidence="3" id="KW-0804">Transcription</keyword>
<name>A0A5M3YTZ6_ASPTE</name>
<feature type="coiled-coil region" evidence="6">
    <location>
        <begin position="253"/>
        <end position="287"/>
    </location>
</feature>
<dbReference type="Proteomes" id="UP000452235">
    <property type="component" value="Unassembled WGS sequence"/>
</dbReference>
<dbReference type="PANTHER" id="PTHR47573">
    <property type="entry name" value="PROTEIN AF-9 HOMOLOG"/>
    <property type="match status" value="1"/>
</dbReference>
<feature type="domain" description="YEATS" evidence="8">
    <location>
        <begin position="55"/>
        <end position="206"/>
    </location>
</feature>
<sequence length="299" mass="33457">MAKTVSLELCGKLAGTISDGALSSCHSARSRAPAEIGQPRLKLLRLMPSVGGSKRVRGVSVFRPFVFGSEAQPFDPAKKPSHVPADHTHQWRVFVKGVNDEDISYWLKKVQFKLHETYAQNVRTIEQPPFEVSETGWGEFEIQIKLYFVPESSEKPQTLWHSLKLHPYGPNADAIRERREVVVSQNYEEVVFNEPVEQFYDLLTGGSGTPQPQQKGKGKNTKQAQPKGGRTAEIPANGTPDNPYSRAAESKEMDRLADANKTVEQMIKEEKERLVEREKKLAALRESEGVPAGAHTKKR</sequence>
<evidence type="ECO:0000256" key="7">
    <source>
        <dbReference type="SAM" id="MobiDB-lite"/>
    </source>
</evidence>
<evidence type="ECO:0000313" key="9">
    <source>
        <dbReference type="EMBL" id="GFF14680.1"/>
    </source>
</evidence>
<evidence type="ECO:0000256" key="5">
    <source>
        <dbReference type="PROSITE-ProRule" id="PRU00376"/>
    </source>
</evidence>
<comment type="subcellular location">
    <subcellularLocation>
        <location evidence="5">Nucleus</location>
    </subcellularLocation>
</comment>
<dbReference type="GO" id="GO:0000785">
    <property type="term" value="C:chromatin"/>
    <property type="evidence" value="ECO:0007669"/>
    <property type="project" value="UniProtKB-ARBA"/>
</dbReference>
<keyword evidence="4 5" id="KW-0539">Nucleus</keyword>
<dbReference type="Pfam" id="PF03366">
    <property type="entry name" value="YEATS"/>
    <property type="match status" value="1"/>
</dbReference>
<dbReference type="GO" id="GO:0005634">
    <property type="term" value="C:nucleus"/>
    <property type="evidence" value="ECO:0007669"/>
    <property type="project" value="UniProtKB-SubCell"/>
</dbReference>
<proteinExistence type="predicted"/>
<keyword evidence="10" id="KW-1185">Reference proteome</keyword>
<evidence type="ECO:0000256" key="6">
    <source>
        <dbReference type="SAM" id="Coils"/>
    </source>
</evidence>
<dbReference type="InterPro" id="IPR038704">
    <property type="entry name" value="YEAST_sf"/>
</dbReference>
<comment type="caution">
    <text evidence="9">The sequence shown here is derived from an EMBL/GenBank/DDBJ whole genome shotgun (WGS) entry which is preliminary data.</text>
</comment>